<dbReference type="OrthoDB" id="79687at2759"/>
<gene>
    <name evidence="2" type="ORF">HPB48_006394</name>
</gene>
<organism evidence="2 3">
    <name type="scientific">Haemaphysalis longicornis</name>
    <name type="common">Bush tick</name>
    <dbReference type="NCBI Taxonomy" id="44386"/>
    <lineage>
        <taxon>Eukaryota</taxon>
        <taxon>Metazoa</taxon>
        <taxon>Ecdysozoa</taxon>
        <taxon>Arthropoda</taxon>
        <taxon>Chelicerata</taxon>
        <taxon>Arachnida</taxon>
        <taxon>Acari</taxon>
        <taxon>Parasitiformes</taxon>
        <taxon>Ixodida</taxon>
        <taxon>Ixodoidea</taxon>
        <taxon>Ixodidae</taxon>
        <taxon>Haemaphysalinae</taxon>
        <taxon>Haemaphysalis</taxon>
    </lineage>
</organism>
<keyword evidence="3" id="KW-1185">Reference proteome</keyword>
<feature type="region of interest" description="Disordered" evidence="1">
    <location>
        <begin position="1"/>
        <end position="56"/>
    </location>
</feature>
<dbReference type="EMBL" id="JABSTR010000002">
    <property type="protein sequence ID" value="KAH9363288.1"/>
    <property type="molecule type" value="Genomic_DNA"/>
</dbReference>
<evidence type="ECO:0000313" key="3">
    <source>
        <dbReference type="Proteomes" id="UP000821853"/>
    </source>
</evidence>
<proteinExistence type="predicted"/>
<protein>
    <submittedName>
        <fullName evidence="2">Uncharacterized protein</fullName>
    </submittedName>
</protein>
<dbReference type="Proteomes" id="UP000821853">
    <property type="component" value="Chromosome 10"/>
</dbReference>
<feature type="compositionally biased region" description="Basic residues" evidence="1">
    <location>
        <begin position="28"/>
        <end position="51"/>
    </location>
</feature>
<evidence type="ECO:0000256" key="1">
    <source>
        <dbReference type="SAM" id="MobiDB-lite"/>
    </source>
</evidence>
<name>A0A9J6FLK4_HAELO</name>
<dbReference type="VEuPathDB" id="VectorBase:HLOH_056095"/>
<accession>A0A9J6FLK4</accession>
<evidence type="ECO:0000313" key="2">
    <source>
        <dbReference type="EMBL" id="KAH9363288.1"/>
    </source>
</evidence>
<reference evidence="2 3" key="1">
    <citation type="journal article" date="2020" name="Cell">
        <title>Large-Scale Comparative Analyses of Tick Genomes Elucidate Their Genetic Diversity and Vector Capacities.</title>
        <authorList>
            <consortium name="Tick Genome and Microbiome Consortium (TIGMIC)"/>
            <person name="Jia N."/>
            <person name="Wang J."/>
            <person name="Shi W."/>
            <person name="Du L."/>
            <person name="Sun Y."/>
            <person name="Zhan W."/>
            <person name="Jiang J.F."/>
            <person name="Wang Q."/>
            <person name="Zhang B."/>
            <person name="Ji P."/>
            <person name="Bell-Sakyi L."/>
            <person name="Cui X.M."/>
            <person name="Yuan T.T."/>
            <person name="Jiang B.G."/>
            <person name="Yang W.F."/>
            <person name="Lam T.T."/>
            <person name="Chang Q.C."/>
            <person name="Ding S.J."/>
            <person name="Wang X.J."/>
            <person name="Zhu J.G."/>
            <person name="Ruan X.D."/>
            <person name="Zhao L."/>
            <person name="Wei J.T."/>
            <person name="Ye R.Z."/>
            <person name="Que T.C."/>
            <person name="Du C.H."/>
            <person name="Zhou Y.H."/>
            <person name="Cheng J.X."/>
            <person name="Dai P.F."/>
            <person name="Guo W.B."/>
            <person name="Han X.H."/>
            <person name="Huang E.J."/>
            <person name="Li L.F."/>
            <person name="Wei W."/>
            <person name="Gao Y.C."/>
            <person name="Liu J.Z."/>
            <person name="Shao H.Z."/>
            <person name="Wang X."/>
            <person name="Wang C.C."/>
            <person name="Yang T.C."/>
            <person name="Huo Q.B."/>
            <person name="Li W."/>
            <person name="Chen H.Y."/>
            <person name="Chen S.E."/>
            <person name="Zhou L.G."/>
            <person name="Ni X.B."/>
            <person name="Tian J.H."/>
            <person name="Sheng Y."/>
            <person name="Liu T."/>
            <person name="Pan Y.S."/>
            <person name="Xia L.Y."/>
            <person name="Li J."/>
            <person name="Zhao F."/>
            <person name="Cao W.C."/>
        </authorList>
    </citation>
    <scope>NUCLEOTIDE SEQUENCE [LARGE SCALE GENOMIC DNA]</scope>
    <source>
        <strain evidence="2">HaeL-2018</strain>
    </source>
</reference>
<dbReference type="AlphaFoldDB" id="A0A9J6FLK4"/>
<comment type="caution">
    <text evidence="2">The sequence shown here is derived from an EMBL/GenBank/DDBJ whole genome shotgun (WGS) entry which is preliminary data.</text>
</comment>
<sequence length="214" mass="22844">MQAGDSPFVSDQRQTPMRPRSPAEATHQHRRPREQQQLRKRHRHRQHRQRRVLGPVALSAGTLAGVGSLAAGSAGGPGAVPGGPPGAAAATLPASLAAEERGKLSVAGLPVSPKGGRRRSVIAELVNPGGGDKVRMRENRLRLRTIWDEASVAPGWKSRPTTPLEANPISQFYEIGRQTASAGPELIWKIYDAQRKSDKRVSAASGLLGLSPGY</sequence>